<dbReference type="InterPro" id="IPR054292">
    <property type="entry name" value="DUF7028"/>
</dbReference>
<dbReference type="PANTHER" id="PTHR46309:SF1">
    <property type="entry name" value="PHD FINGER PROTEIN 12"/>
    <property type="match status" value="1"/>
</dbReference>
<dbReference type="AlphaFoldDB" id="A0A1J3E852"/>
<feature type="region of interest" description="Disordered" evidence="7">
    <location>
        <begin position="230"/>
        <end position="389"/>
    </location>
</feature>
<comment type="subcellular location">
    <subcellularLocation>
        <location evidence="1">Nucleus</location>
    </subcellularLocation>
</comment>
<feature type="compositionally biased region" description="Basic and acidic residues" evidence="7">
    <location>
        <begin position="1140"/>
        <end position="1181"/>
    </location>
</feature>
<feature type="compositionally biased region" description="Basic and acidic residues" evidence="7">
    <location>
        <begin position="230"/>
        <end position="251"/>
    </location>
</feature>
<dbReference type="SMART" id="SM00249">
    <property type="entry name" value="PHD"/>
    <property type="match status" value="2"/>
</dbReference>
<evidence type="ECO:0000313" key="10">
    <source>
        <dbReference type="EMBL" id="JAU28338.1"/>
    </source>
</evidence>
<reference evidence="10" key="1">
    <citation type="submission" date="2016-07" db="EMBL/GenBank/DDBJ databases">
        <title>De novo transcriptome assembly of four accessions of the metal hyperaccumulator plant Noccaea caerulescens.</title>
        <authorList>
            <person name="Blande D."/>
            <person name="Halimaa P."/>
            <person name="Tervahauta A.I."/>
            <person name="Aarts M.G."/>
            <person name="Karenlampi S.O."/>
        </authorList>
    </citation>
    <scope>NUCLEOTIDE SEQUENCE</scope>
</reference>
<feature type="region of interest" description="Disordered" evidence="7">
    <location>
        <begin position="117"/>
        <end position="173"/>
    </location>
</feature>
<organism evidence="10">
    <name type="scientific">Noccaea caerulescens</name>
    <name type="common">Alpine penny-cress</name>
    <name type="synonym">Thlaspi caerulescens</name>
    <dbReference type="NCBI Taxonomy" id="107243"/>
    <lineage>
        <taxon>Eukaryota</taxon>
        <taxon>Viridiplantae</taxon>
        <taxon>Streptophyta</taxon>
        <taxon>Embryophyta</taxon>
        <taxon>Tracheophyta</taxon>
        <taxon>Spermatophyta</taxon>
        <taxon>Magnoliopsida</taxon>
        <taxon>eudicotyledons</taxon>
        <taxon>Gunneridae</taxon>
        <taxon>Pentapetalae</taxon>
        <taxon>rosids</taxon>
        <taxon>malvids</taxon>
        <taxon>Brassicales</taxon>
        <taxon>Brassicaceae</taxon>
        <taxon>Coluteocarpeae</taxon>
        <taxon>Noccaea</taxon>
    </lineage>
</organism>
<feature type="domain" description="PHD-type" evidence="8">
    <location>
        <begin position="721"/>
        <end position="766"/>
    </location>
</feature>
<gene>
    <name evidence="10" type="ORF">LC_TR1356_c0_g1_i1_g.4684</name>
</gene>
<dbReference type="GO" id="GO:0005634">
    <property type="term" value="C:nucleus"/>
    <property type="evidence" value="ECO:0007669"/>
    <property type="project" value="UniProtKB-SubCell"/>
</dbReference>
<feature type="compositionally biased region" description="Basic residues" evidence="7">
    <location>
        <begin position="252"/>
        <end position="261"/>
    </location>
</feature>
<dbReference type="SUPFAM" id="SSF55729">
    <property type="entry name" value="Acyl-CoA N-acyltransferases (Nat)"/>
    <property type="match status" value="1"/>
</dbReference>
<dbReference type="InterPro" id="IPR042163">
    <property type="entry name" value="PHF12"/>
</dbReference>
<keyword evidence="3 6" id="KW-0863">Zinc-finger</keyword>
<dbReference type="InterPro" id="IPR019787">
    <property type="entry name" value="Znf_PHD-finger"/>
</dbReference>
<evidence type="ECO:0000256" key="7">
    <source>
        <dbReference type="SAM" id="MobiDB-lite"/>
    </source>
</evidence>
<sequence length="1252" mass="140062">MPKRKQISETEEDNVKRKGFTLKDVNLENVIEMKKKKTAKVKPIDREVNITRSVLRSGSVVKATANSERHHGAVEEKRKGVCKGYLSKCDKINGGGVGSVDEVREEKDLECPVTKEAHEDDLRSQIEVEHEDDRSDDGNVSIEPHLKVKSKRGRPRKLQTSSQSDDNVEKHIGISYIEEEKTEVKLDREEKTDVRFDDKEEKTEVRIECGQSAEEKKILGCDFKSQVEVEIKDDRSYNENGKVEPHDEELKFKRKRGRPKKFQVSSQADESGSNTNCKLVRTPDLSSQSSVDRLSPKPQRGRPPKTKGTSVGVYIKKENVDCGDGSTVITLDQSVSDSIDESRRPRRNYGARAKGPESDGGNWWGKKMVRKRGRPPTPKTKCKSGETDESDCRVTKRVKLCESSLESQQNNPLSDGKMRIGEQQNVDGSQSKSESKKKLSDRILQLLLAAGWTVEYRPRNGRAYKDAVYVNPEGKTHWSVTKAYQVYKTNLESSMKDQMNSTTGSGFGLLPEEDLHLLGRKIQKKRSDTGKPRLNWKDIDTNENMVSTKGIGKKAQKKRKGSHGSQIVERISVSVRKIKREEKHNRKRGALSARSSLENANSMENGYILFEGKRTMLGWMIDSGIVPLNGKVQSTNCENTEVRLEGIITKEGIRCNCCDKVFSVLDFEVHSGGKQNQPFKSLYLEGGNSLLQCFLESWNKQSETVLKGYHIVDFGSGDQNDDTCAICGDGGDLTCCDGCPSTFHQSCLGIKKFPSGSWFCCYCSCKFCEKVEAAIYDTTTPTLLLRCHLCEEKYHQTCIKEEGMVPGERSTHSFCGTYCKELFEGIQLLIGVKHPLPEGFSWTFLRRSDIPREVSDCEISEKIAYNAKLAVAFSVMDECFSPLVDHRSGVNVLENIVYNFGSNFHRLNYSNFLTAVLERGDEIIAVASIRIHGNQLAEMPFIGTRYMYRRQGMCRRLMNGIESALGSLKVDKLVIPAVPELMDTWTSGFGFRPVHELEKKTIKNLNLVVFPGVDMLEKPLAKEKIAESNVSSSNGEMLLAPERSLPVDVEETEPEESKDSAHEQICAAAAVEPASDPVDSCLKSMNVVEEGDNDADSNLKLLNRSLEEKEEIIGKLTDRDVDSLPDVSDNQRESNSGVADDSHAPVDQTDTKGPESGDLEDKTRLSDDSSKLKAEDTKELDDQSDCCIVEQSQPLGNNGGTEKKIRKKALVLNTGVASRLRVSPRSWRPSRVSKRYTGTDAVLLDSSHRRCV</sequence>
<name>A0A1J3E852_NOCCA</name>
<dbReference type="InterPro" id="IPR017956">
    <property type="entry name" value="AT_hook_DNA-bd_motif"/>
</dbReference>
<evidence type="ECO:0000256" key="1">
    <source>
        <dbReference type="ARBA" id="ARBA00004123"/>
    </source>
</evidence>
<dbReference type="InterPro" id="IPR056511">
    <property type="entry name" value="IDM1_C"/>
</dbReference>
<dbReference type="EMBL" id="GEVK01024494">
    <property type="protein sequence ID" value="JAU28338.1"/>
    <property type="molecule type" value="Transcribed_RNA"/>
</dbReference>
<dbReference type="Pfam" id="PF16135">
    <property type="entry name" value="TDBD"/>
    <property type="match status" value="1"/>
</dbReference>
<dbReference type="InterPro" id="IPR001965">
    <property type="entry name" value="Znf_PHD"/>
</dbReference>
<evidence type="ECO:0000256" key="2">
    <source>
        <dbReference type="ARBA" id="ARBA00022723"/>
    </source>
</evidence>
<dbReference type="CDD" id="cd15539">
    <property type="entry name" value="PHD1_AIRE"/>
    <property type="match status" value="1"/>
</dbReference>
<feature type="compositionally biased region" description="Basic residues" evidence="7">
    <location>
        <begin position="147"/>
        <end position="157"/>
    </location>
</feature>
<keyword evidence="2" id="KW-0479">Metal-binding</keyword>
<feature type="region of interest" description="Disordered" evidence="7">
    <location>
        <begin position="1117"/>
        <end position="1183"/>
    </location>
</feature>
<dbReference type="CDD" id="cd04301">
    <property type="entry name" value="NAT_SF"/>
    <property type="match status" value="1"/>
</dbReference>
<evidence type="ECO:0000259" key="9">
    <source>
        <dbReference type="PROSITE" id="PS51186"/>
    </source>
</evidence>
<evidence type="ECO:0000259" key="8">
    <source>
        <dbReference type="PROSITE" id="PS50016"/>
    </source>
</evidence>
<dbReference type="GO" id="GO:0006357">
    <property type="term" value="P:regulation of transcription by RNA polymerase II"/>
    <property type="evidence" value="ECO:0007669"/>
    <property type="project" value="TreeGrafter"/>
</dbReference>
<accession>A0A1J3E852</accession>
<dbReference type="SMART" id="SM00384">
    <property type="entry name" value="AT_hook"/>
    <property type="match status" value="4"/>
</dbReference>
<evidence type="ECO:0000256" key="3">
    <source>
        <dbReference type="ARBA" id="ARBA00022771"/>
    </source>
</evidence>
<feature type="compositionally biased region" description="Polar residues" evidence="7">
    <location>
        <begin position="263"/>
        <end position="277"/>
    </location>
</feature>
<dbReference type="GO" id="GO:0008270">
    <property type="term" value="F:zinc ion binding"/>
    <property type="evidence" value="ECO:0007669"/>
    <property type="project" value="UniProtKB-KW"/>
</dbReference>
<dbReference type="InterPro" id="IPR000182">
    <property type="entry name" value="GNAT_dom"/>
</dbReference>
<dbReference type="PRINTS" id="PR00929">
    <property type="entry name" value="ATHOOK"/>
</dbReference>
<dbReference type="Pfam" id="PF23209">
    <property type="entry name" value="IDM1_C"/>
    <property type="match status" value="1"/>
</dbReference>
<dbReference type="Pfam" id="PF22970">
    <property type="entry name" value="DUF7028"/>
    <property type="match status" value="1"/>
</dbReference>
<dbReference type="PROSITE" id="PS51186">
    <property type="entry name" value="GNAT"/>
    <property type="match status" value="1"/>
</dbReference>
<feature type="region of interest" description="Disordered" evidence="7">
    <location>
        <begin position="1027"/>
        <end position="1062"/>
    </location>
</feature>
<dbReference type="InterPro" id="IPR013083">
    <property type="entry name" value="Znf_RING/FYVE/PHD"/>
</dbReference>
<dbReference type="SUPFAM" id="SSF57903">
    <property type="entry name" value="FYVE/PHD zinc finger"/>
    <property type="match status" value="1"/>
</dbReference>
<dbReference type="GO" id="GO:0003677">
    <property type="term" value="F:DNA binding"/>
    <property type="evidence" value="ECO:0007669"/>
    <property type="project" value="InterPro"/>
</dbReference>
<dbReference type="GO" id="GO:0016747">
    <property type="term" value="F:acyltransferase activity, transferring groups other than amino-acyl groups"/>
    <property type="evidence" value="ECO:0007669"/>
    <property type="project" value="InterPro"/>
</dbReference>
<evidence type="ECO:0000256" key="4">
    <source>
        <dbReference type="ARBA" id="ARBA00022833"/>
    </source>
</evidence>
<keyword evidence="4" id="KW-0862">Zinc</keyword>
<dbReference type="InterPro" id="IPR016181">
    <property type="entry name" value="Acyl_CoA_acyltransferase"/>
</dbReference>
<evidence type="ECO:0000256" key="5">
    <source>
        <dbReference type="ARBA" id="ARBA00023242"/>
    </source>
</evidence>
<dbReference type="PANTHER" id="PTHR46309">
    <property type="entry name" value="PHD FINGER PROTEIN 12"/>
    <property type="match status" value="1"/>
</dbReference>
<feature type="domain" description="N-acetyltransferase" evidence="9">
    <location>
        <begin position="857"/>
        <end position="1008"/>
    </location>
</feature>
<feature type="compositionally biased region" description="Polar residues" evidence="7">
    <location>
        <begin position="327"/>
        <end position="337"/>
    </location>
</feature>
<dbReference type="InterPro" id="IPR011011">
    <property type="entry name" value="Znf_FYVE_PHD"/>
</dbReference>
<dbReference type="Gene3D" id="3.30.40.10">
    <property type="entry name" value="Zinc/RING finger domain, C3HC4 (zinc finger)"/>
    <property type="match status" value="1"/>
</dbReference>
<dbReference type="GO" id="GO:0003714">
    <property type="term" value="F:transcription corepressor activity"/>
    <property type="evidence" value="ECO:0007669"/>
    <property type="project" value="InterPro"/>
</dbReference>
<proteinExistence type="predicted"/>
<keyword evidence="5" id="KW-0539">Nucleus</keyword>
<dbReference type="InterPro" id="IPR032308">
    <property type="entry name" value="TDBD"/>
</dbReference>
<protein>
    <submittedName>
        <fullName evidence="10">Autoimmune regulator</fullName>
    </submittedName>
</protein>
<evidence type="ECO:0000256" key="6">
    <source>
        <dbReference type="PROSITE-ProRule" id="PRU00146"/>
    </source>
</evidence>
<dbReference type="PROSITE" id="PS50016">
    <property type="entry name" value="ZF_PHD_2"/>
    <property type="match status" value="1"/>
</dbReference>
<feature type="compositionally biased region" description="Basic and acidic residues" evidence="7">
    <location>
        <begin position="117"/>
        <end position="137"/>
    </location>
</feature>